<keyword evidence="1" id="KW-1133">Transmembrane helix</keyword>
<organism evidence="4 5">
    <name type="scientific">candidate division WWE3 bacterium GW2011_GWB1_41_6</name>
    <dbReference type="NCBI Taxonomy" id="1619112"/>
    <lineage>
        <taxon>Bacteria</taxon>
        <taxon>Katanobacteria</taxon>
    </lineage>
</organism>
<gene>
    <name evidence="4" type="ORF">UU72_C0008G0016</name>
</gene>
<dbReference type="SUPFAM" id="SSF54001">
    <property type="entry name" value="Cysteine proteinases"/>
    <property type="match status" value="1"/>
</dbReference>
<dbReference type="Pfam" id="PF01841">
    <property type="entry name" value="Transglut_core"/>
    <property type="match status" value="1"/>
</dbReference>
<keyword evidence="1" id="KW-0812">Transmembrane</keyword>
<proteinExistence type="predicted"/>
<dbReference type="EMBL" id="LCBS01000008">
    <property type="protein sequence ID" value="KKS17034.1"/>
    <property type="molecule type" value="Genomic_DNA"/>
</dbReference>
<keyword evidence="1" id="KW-0472">Membrane</keyword>
<evidence type="ECO:0000313" key="4">
    <source>
        <dbReference type="EMBL" id="KKS17034.1"/>
    </source>
</evidence>
<dbReference type="PANTHER" id="PTHR33490:SF6">
    <property type="entry name" value="SLL1049 PROTEIN"/>
    <property type="match status" value="1"/>
</dbReference>
<dbReference type="AlphaFoldDB" id="A0A0G0WWC3"/>
<feature type="chain" id="PRO_5002535135" description="Transglutaminase-like domain-containing protein" evidence="2">
    <location>
        <begin position="25"/>
        <end position="547"/>
    </location>
</feature>
<protein>
    <recommendedName>
        <fullName evidence="3">Transglutaminase-like domain-containing protein</fullName>
    </recommendedName>
</protein>
<accession>A0A0G0WWC3</accession>
<feature type="signal peptide" evidence="2">
    <location>
        <begin position="1"/>
        <end position="24"/>
    </location>
</feature>
<evidence type="ECO:0000313" key="5">
    <source>
        <dbReference type="Proteomes" id="UP000034163"/>
    </source>
</evidence>
<reference evidence="4 5" key="1">
    <citation type="journal article" date="2015" name="Nature">
        <title>rRNA introns, odd ribosomes, and small enigmatic genomes across a large radiation of phyla.</title>
        <authorList>
            <person name="Brown C.T."/>
            <person name="Hug L.A."/>
            <person name="Thomas B.C."/>
            <person name="Sharon I."/>
            <person name="Castelle C.J."/>
            <person name="Singh A."/>
            <person name="Wilkins M.J."/>
            <person name="Williams K.H."/>
            <person name="Banfield J.F."/>
        </authorList>
    </citation>
    <scope>NUCLEOTIDE SEQUENCE [LARGE SCALE GENOMIC DNA]</scope>
</reference>
<dbReference type="Gene3D" id="3.10.620.30">
    <property type="match status" value="1"/>
</dbReference>
<dbReference type="SMART" id="SM00460">
    <property type="entry name" value="TGc"/>
    <property type="match status" value="1"/>
</dbReference>
<feature type="transmembrane region" description="Helical" evidence="1">
    <location>
        <begin position="513"/>
        <end position="533"/>
    </location>
</feature>
<keyword evidence="2" id="KW-0732">Signal</keyword>
<evidence type="ECO:0000256" key="1">
    <source>
        <dbReference type="SAM" id="Phobius"/>
    </source>
</evidence>
<dbReference type="InterPro" id="IPR038765">
    <property type="entry name" value="Papain-like_cys_pep_sf"/>
</dbReference>
<name>A0A0G0WWC3_UNCKA</name>
<comment type="caution">
    <text evidence="4">The sequence shown here is derived from an EMBL/GenBank/DDBJ whole genome shotgun (WGS) entry which is preliminary data.</text>
</comment>
<dbReference type="InterPro" id="IPR002931">
    <property type="entry name" value="Transglutaminase-like"/>
</dbReference>
<evidence type="ECO:0000259" key="3">
    <source>
        <dbReference type="SMART" id="SM00460"/>
    </source>
</evidence>
<evidence type="ECO:0000256" key="2">
    <source>
        <dbReference type="SAM" id="SignalP"/>
    </source>
</evidence>
<dbReference type="PANTHER" id="PTHR33490">
    <property type="entry name" value="BLR5614 PROTEIN-RELATED"/>
    <property type="match status" value="1"/>
</dbReference>
<dbReference type="Proteomes" id="UP000034163">
    <property type="component" value="Unassembled WGS sequence"/>
</dbReference>
<feature type="domain" description="Transglutaminase-like" evidence="3">
    <location>
        <begin position="365"/>
        <end position="437"/>
    </location>
</feature>
<sequence>MIKLKQALLLLALIVLIDPQSVHAEQEFQTEYIVSYKIVPNGEALVTYDITIINRKADVVATKYTLSLKQMNIYGIIGTDNKGVMDVEVINEENITSLNATLNDPAIGENKKNNFQIIFKTKNIANKVGDVWNVNIPQIQNLELTNKYDVTLEVPVNFGPTIFVSPSPLSIKTENNNYVFFFNKNLLLDKGITSSFGEYQTLNYRLRYQLKNDTVLSNIQEIALPPGMKNRQMVQYNDIEPRPYKVRMDKDGNVLAQYKVPAKSVLEVLLTGSARLIGEQINPDFGGKKSDIPGDLIKKYTGDSKYWDVYSVDIQKIAKDLYDDKKNVSQNAQNAYDYVTKTLYYDLNAPSQELVDRRGGLAALKEPGKSACMEYTDLFISIVRAMGIPARELNGYAFNNTEANLPLSINLKGGDFLHAWPEYYDPEFGWIAVDPTWGSTSGMDYFTKLDTNHFAFVTKGLNSEYPLPAGAYRIDENEKLVEIEFSQDEKDYFTDETAYEQAKKFVTGQRPSVFQIIAIIVTAALVLLFLYVVMLKPELIRKVFVRK</sequence>